<sequence>MRLAKLYQSLVSVIVISVLMGSLLYYNLGLSTSVDEVIKDKAFDEFQRSVMQVRAKGLAKKQSKVTLAKVDDDLKQIGSVDFIVNSAGWPVDVLANSEQKPCAKLFFHLQGKQRWPAFSARQVDDGGVIQECEFYLHEVQWFKFDLQTGKLTKSNNKSI</sequence>
<keyword evidence="3" id="KW-1185">Reference proteome</keyword>
<evidence type="ECO:0000256" key="1">
    <source>
        <dbReference type="SAM" id="Phobius"/>
    </source>
</evidence>
<feature type="transmembrane region" description="Helical" evidence="1">
    <location>
        <begin position="6"/>
        <end position="26"/>
    </location>
</feature>
<keyword evidence="1" id="KW-1133">Transmembrane helix</keyword>
<evidence type="ECO:0000313" key="2">
    <source>
        <dbReference type="EMBL" id="MEM0515075.1"/>
    </source>
</evidence>
<evidence type="ECO:0000313" key="3">
    <source>
        <dbReference type="Proteomes" id="UP001447008"/>
    </source>
</evidence>
<accession>A0ABU9MYH2</accession>
<protein>
    <submittedName>
        <fullName evidence="2">Uncharacterized protein</fullName>
    </submittedName>
</protein>
<keyword evidence="1" id="KW-0812">Transmembrane</keyword>
<keyword evidence="1" id="KW-0472">Membrane</keyword>
<reference evidence="2 3" key="1">
    <citation type="submission" date="2024-03" db="EMBL/GenBank/DDBJ databases">
        <title>Pseudoalteromonas qingdaonensis sp. nov., isolated from the intestines of marine benthic organisms.</title>
        <authorList>
            <person name="Lin X."/>
            <person name="Fang S."/>
            <person name="Hu X."/>
        </authorList>
    </citation>
    <scope>NUCLEOTIDE SEQUENCE [LARGE SCALE GENOMIC DNA]</scope>
    <source>
        <strain evidence="2 3">YIC-827</strain>
    </source>
</reference>
<name>A0ABU9MYH2_9GAMM</name>
<organism evidence="2 3">
    <name type="scientific">Pseudoalteromonas qingdaonensis</name>
    <dbReference type="NCBI Taxonomy" id="3131913"/>
    <lineage>
        <taxon>Bacteria</taxon>
        <taxon>Pseudomonadati</taxon>
        <taxon>Pseudomonadota</taxon>
        <taxon>Gammaproteobacteria</taxon>
        <taxon>Alteromonadales</taxon>
        <taxon>Pseudoalteromonadaceae</taxon>
        <taxon>Pseudoalteromonas</taxon>
    </lineage>
</organism>
<gene>
    <name evidence="2" type="ORF">WCN91_06490</name>
</gene>
<proteinExistence type="predicted"/>
<comment type="caution">
    <text evidence="2">The sequence shown here is derived from an EMBL/GenBank/DDBJ whole genome shotgun (WGS) entry which is preliminary data.</text>
</comment>
<dbReference type="Proteomes" id="UP001447008">
    <property type="component" value="Unassembled WGS sequence"/>
</dbReference>
<dbReference type="RefSeq" id="WP_342677419.1">
    <property type="nucleotide sequence ID" value="NZ_JBCGCU010000005.1"/>
</dbReference>
<dbReference type="EMBL" id="JBCGCU010000005">
    <property type="protein sequence ID" value="MEM0515075.1"/>
    <property type="molecule type" value="Genomic_DNA"/>
</dbReference>